<keyword evidence="3 9" id="KW-0853">WD repeat</keyword>
<keyword evidence="5" id="KW-0677">Repeat</keyword>
<dbReference type="InterPro" id="IPR055231">
    <property type="entry name" value="2AA_helical"/>
</dbReference>
<accession>A0A9W9IU80</accession>
<feature type="compositionally biased region" description="Basic and acidic residues" evidence="10">
    <location>
        <begin position="880"/>
        <end position="891"/>
    </location>
</feature>
<evidence type="ECO:0000313" key="13">
    <source>
        <dbReference type="Proteomes" id="UP001146351"/>
    </source>
</evidence>
<dbReference type="PROSITE" id="PS50294">
    <property type="entry name" value="WD_REPEATS_REGION"/>
    <property type="match status" value="1"/>
</dbReference>
<dbReference type="SUPFAM" id="SSF50978">
    <property type="entry name" value="WD40 repeat-like"/>
    <property type="match status" value="1"/>
</dbReference>
<evidence type="ECO:0000256" key="4">
    <source>
        <dbReference type="ARBA" id="ARBA00022679"/>
    </source>
</evidence>
<dbReference type="FunFam" id="1.25.10.10:FF:000342">
    <property type="entry name" value="Serine/threonine-protein kinase VPS15"/>
    <property type="match status" value="1"/>
</dbReference>
<keyword evidence="7" id="KW-0418">Kinase</keyword>
<evidence type="ECO:0000256" key="10">
    <source>
        <dbReference type="SAM" id="MobiDB-lite"/>
    </source>
</evidence>
<dbReference type="SMART" id="SM00320">
    <property type="entry name" value="WD40"/>
    <property type="match status" value="5"/>
</dbReference>
<keyword evidence="13" id="KW-1185">Reference proteome</keyword>
<evidence type="ECO:0000256" key="3">
    <source>
        <dbReference type="ARBA" id="ARBA00022574"/>
    </source>
</evidence>
<feature type="compositionally biased region" description="Polar residues" evidence="10">
    <location>
        <begin position="1512"/>
        <end position="1522"/>
    </location>
</feature>
<feature type="compositionally biased region" description="Basic residues" evidence="10">
    <location>
        <begin position="917"/>
        <end position="927"/>
    </location>
</feature>
<dbReference type="GO" id="GO:0004674">
    <property type="term" value="F:protein serine/threonine kinase activity"/>
    <property type="evidence" value="ECO:0007669"/>
    <property type="project" value="UniProtKB-KW"/>
</dbReference>
<protein>
    <recommendedName>
        <fullName evidence="1">non-specific serine/threonine protein kinase</fullName>
        <ecNumber evidence="1">2.7.11.1</ecNumber>
    </recommendedName>
</protein>
<evidence type="ECO:0000256" key="7">
    <source>
        <dbReference type="ARBA" id="ARBA00022777"/>
    </source>
</evidence>
<dbReference type="Pfam" id="PF00400">
    <property type="entry name" value="WD40"/>
    <property type="match status" value="1"/>
</dbReference>
<reference evidence="12" key="2">
    <citation type="journal article" date="2023" name="IMA Fungus">
        <title>Comparative genomic study of the Penicillium genus elucidates a diverse pangenome and 15 lateral gene transfer events.</title>
        <authorList>
            <person name="Petersen C."/>
            <person name="Sorensen T."/>
            <person name="Nielsen M.R."/>
            <person name="Sondergaard T.E."/>
            <person name="Sorensen J.L."/>
            <person name="Fitzpatrick D.A."/>
            <person name="Frisvad J.C."/>
            <person name="Nielsen K.L."/>
        </authorList>
    </citation>
    <scope>NUCLEOTIDE SEQUENCE</scope>
    <source>
        <strain evidence="12">IBT 21917</strain>
    </source>
</reference>
<dbReference type="PROSITE" id="PS50082">
    <property type="entry name" value="WD_REPEATS_2"/>
    <property type="match status" value="1"/>
</dbReference>
<feature type="compositionally biased region" description="Polar residues" evidence="10">
    <location>
        <begin position="1390"/>
        <end position="1399"/>
    </location>
</feature>
<dbReference type="InterPro" id="IPR016024">
    <property type="entry name" value="ARM-type_fold"/>
</dbReference>
<dbReference type="FunFam" id="2.130.10.10:FF:000652">
    <property type="entry name" value="Related to VPS15-ser/thr protein kinase"/>
    <property type="match status" value="1"/>
</dbReference>
<dbReference type="InterPro" id="IPR001680">
    <property type="entry name" value="WD40_rpt"/>
</dbReference>
<keyword evidence="6" id="KW-0547">Nucleotide-binding</keyword>
<evidence type="ECO:0000256" key="5">
    <source>
        <dbReference type="ARBA" id="ARBA00022737"/>
    </source>
</evidence>
<dbReference type="CDD" id="cd13980">
    <property type="entry name" value="STKc_Vps15"/>
    <property type="match status" value="1"/>
</dbReference>
<dbReference type="Gene3D" id="1.10.510.10">
    <property type="entry name" value="Transferase(Phosphotransferase) domain 1"/>
    <property type="match status" value="1"/>
</dbReference>
<reference evidence="12" key="1">
    <citation type="submission" date="2022-11" db="EMBL/GenBank/DDBJ databases">
        <authorList>
            <person name="Petersen C."/>
        </authorList>
    </citation>
    <scope>NUCLEOTIDE SEQUENCE</scope>
    <source>
        <strain evidence="12">IBT 21917</strain>
    </source>
</reference>
<dbReference type="PANTHER" id="PTHR17583">
    <property type="entry name" value="PHOSPHOINOSITIDE 3-KINASE REGULATORY SUBUNIT 4"/>
    <property type="match status" value="1"/>
</dbReference>
<dbReference type="Pfam" id="PF22956">
    <property type="entry name" value="VPS15-like_hel"/>
    <property type="match status" value="1"/>
</dbReference>
<feature type="domain" description="Protein kinase" evidence="11">
    <location>
        <begin position="25"/>
        <end position="305"/>
    </location>
</feature>
<dbReference type="PANTHER" id="PTHR17583:SF0">
    <property type="entry name" value="PHOSPHOINOSITIDE 3-KINASE REGULATORY SUBUNIT 4"/>
    <property type="match status" value="1"/>
</dbReference>
<dbReference type="EC" id="2.7.11.1" evidence="1"/>
<feature type="compositionally biased region" description="Polar residues" evidence="10">
    <location>
        <begin position="1451"/>
        <end position="1460"/>
    </location>
</feature>
<feature type="repeat" description="WD" evidence="9">
    <location>
        <begin position="1138"/>
        <end position="1179"/>
    </location>
</feature>
<dbReference type="GO" id="GO:0005770">
    <property type="term" value="C:late endosome"/>
    <property type="evidence" value="ECO:0007669"/>
    <property type="project" value="TreeGrafter"/>
</dbReference>
<evidence type="ECO:0000259" key="11">
    <source>
        <dbReference type="PROSITE" id="PS50011"/>
    </source>
</evidence>
<dbReference type="SUPFAM" id="SSF56112">
    <property type="entry name" value="Protein kinase-like (PK-like)"/>
    <property type="match status" value="1"/>
</dbReference>
<organism evidence="12 13">
    <name type="scientific">Penicillium capsulatum</name>
    <dbReference type="NCBI Taxonomy" id="69766"/>
    <lineage>
        <taxon>Eukaryota</taxon>
        <taxon>Fungi</taxon>
        <taxon>Dikarya</taxon>
        <taxon>Ascomycota</taxon>
        <taxon>Pezizomycotina</taxon>
        <taxon>Eurotiomycetes</taxon>
        <taxon>Eurotiomycetidae</taxon>
        <taxon>Eurotiales</taxon>
        <taxon>Aspergillaceae</taxon>
        <taxon>Penicillium</taxon>
    </lineage>
</organism>
<dbReference type="EMBL" id="JAPQKO010000001">
    <property type="protein sequence ID" value="KAJ5184099.1"/>
    <property type="molecule type" value="Genomic_DNA"/>
</dbReference>
<feature type="compositionally biased region" description="Low complexity" evidence="10">
    <location>
        <begin position="1546"/>
        <end position="1557"/>
    </location>
</feature>
<dbReference type="GO" id="GO:0034272">
    <property type="term" value="C:phosphatidylinositol 3-kinase complex, class III, type II"/>
    <property type="evidence" value="ECO:0007669"/>
    <property type="project" value="TreeGrafter"/>
</dbReference>
<dbReference type="Proteomes" id="UP001146351">
    <property type="component" value="Unassembled WGS sequence"/>
</dbReference>
<gene>
    <name evidence="12" type="ORF">N7492_001715</name>
</gene>
<dbReference type="Pfam" id="PF00069">
    <property type="entry name" value="Pkinase"/>
    <property type="match status" value="1"/>
</dbReference>
<dbReference type="GO" id="GO:0071561">
    <property type="term" value="C:nucleus-vacuole junction"/>
    <property type="evidence" value="ECO:0007669"/>
    <property type="project" value="TreeGrafter"/>
</dbReference>
<feature type="region of interest" description="Disordered" evidence="10">
    <location>
        <begin position="1436"/>
        <end position="1460"/>
    </location>
</feature>
<feature type="region of interest" description="Disordered" evidence="10">
    <location>
        <begin position="1512"/>
        <end position="1567"/>
    </location>
</feature>
<feature type="region of interest" description="Disordered" evidence="10">
    <location>
        <begin position="912"/>
        <end position="1006"/>
    </location>
</feature>
<sequence length="1612" mass="179717">MGQGYSLTTLSAGSAGIDVPELSDLVYEKSMGGGRFMKSIRARQQNGLVFVKVIMKPYPTMQLEPYVKEIIRERKLLSDVPNALSYERILETGTSGYLVRQYIHSSLYDRMSTRPFLEDIEKKWIAFQLLCALRDCHSLDVFHGDIKTENILVTSWNWLYLSDFSSSFKPTFLPEDNPADFSFYFDISGRRTCYLAPERFLVAGEDPGNRHVNWAMDIFSAGCVIAELFLESPILTLSQMYKYRKGEYSPEHSQVAKIEDPEIRELILHMIQLEPESRYSAEEYLNFWKKKAFPEYFYSFLHQYMSLMTDPSSGRTKVDAESTNRGETDDRIERVLLDFDKISYFLGTTSKESIGQSNPVTSRLTGDILPVSLNLPNGGNPMSRSHSQSEEGALIFLTLVVSNLRTTSKASARIKACDILLAFAERLSDEAKLDRVLPYIMILLTDRVDAVKVAAIRTLTQLLEMVHVVSPVNAYLFSEYIFPRLQPFVISVKSNPSAMVRAAYASCIASLAQSSLRFLDLIQALRSDTRLTALIPVGFEPRWTEDATFHNLYDVARVDLLEYFEVHTKALLTDTDASVRRAFLGSVSSLCVFFGTLKSNEVILSHLNTYLNDRDWILKCAFFETVVGVAAYVGSTSLEQYILPLMVQSMTEPEEFVVEKVIRSLAAMADLGLFQRPTTWDLLNITIGFLVHPNIWIREAAVNFVVKSTKFLSVADIYSILTPLIRPFLKVKIVGFTEVEILDALKRPMSRNIYEMAFVWASKTDKGVFWKSASRDGSFNVSEAANPGYRPGRNPAFALTSQSKNDEDEQWLSRLRNLGMTSEDEFKLLSLRDYIWRVSLRQSRDVEADTSHPFADIISLSQHGVTPQTVLFDKIASEKSRTASLERDESPLPHPSRPSTIADALLDASTTIERGPKSHQKHLRSKSQLHGGLEHPRPSRLGDLGGESSSSSPMASSPAAVPGSRPLSPPGSDIQSPARRLSSGQESSSTTPTNADNLSARAVSDRIQKKSSAINLLGRNETAKTFAETSTSSANAFGKVDAPVQRGGTPQPSALSHAYERKPVQSASRRYHANHSYAGDDPVVLRLLDNVFAENYPTDLFDLGPYVKELDTRLPIRKANAQDPSKIWKPEGSLVATFGEHSGPVNRVAIPPDHSFFITASDDSTVKVWDTTRLERNLTPRSRQTHRHAAGARVKALTFVENTYTFVSGATDGSIHAVRVDYQKVNETARYGKLQLVREYQLPVAENGSPEYATWIEHFRDEGQSTLLVATNTCRILALDMKTMLPVYTLENPVHHGTPTTFCCDRRHTWLLVGTTHGILDLWDLRFRVRLKAWGIPGWGCIRRIQLHPTKPRGRWVCVSSSGSRGNEITVWEIEKFRCREVYQATPLSISKDSPSGNHRATRGGNLRPHSLSIRDFEAWPVDEDQPEGMLSRFATTSPAAGLDGPPGNGSPVQNASNGDQMGTWAFVAGLNTPDDDKAASSTSRSGFIVSAGCDRKIRFWDLARPELSSITSGLDTVSDGQVTGKPRYELSQPGPNLMVTTEHLPSSPGSTSSNGSRKGVSARPPRSTVISLQQQMLLKSHLDIIQDIAVLRQPYGMIVSVDRAGMVYVFR</sequence>
<evidence type="ECO:0000313" key="12">
    <source>
        <dbReference type="EMBL" id="KAJ5184099.1"/>
    </source>
</evidence>
<dbReference type="InterPro" id="IPR036322">
    <property type="entry name" value="WD40_repeat_dom_sf"/>
</dbReference>
<evidence type="ECO:0000256" key="1">
    <source>
        <dbReference type="ARBA" id="ARBA00012513"/>
    </source>
</evidence>
<dbReference type="GO" id="GO:0006623">
    <property type="term" value="P:protein targeting to vacuole"/>
    <property type="evidence" value="ECO:0007669"/>
    <property type="project" value="TreeGrafter"/>
</dbReference>
<dbReference type="InterPro" id="IPR045162">
    <property type="entry name" value="Vps15-like"/>
</dbReference>
<dbReference type="Gene3D" id="2.130.10.10">
    <property type="entry name" value="YVTN repeat-like/Quinoprotein amine dehydrogenase"/>
    <property type="match status" value="2"/>
</dbReference>
<dbReference type="InterPro" id="IPR011989">
    <property type="entry name" value="ARM-like"/>
</dbReference>
<evidence type="ECO:0000256" key="9">
    <source>
        <dbReference type="PROSITE-ProRule" id="PRU00221"/>
    </source>
</evidence>
<feature type="region of interest" description="Disordered" evidence="10">
    <location>
        <begin position="880"/>
        <end position="900"/>
    </location>
</feature>
<dbReference type="GO" id="GO:0005524">
    <property type="term" value="F:ATP binding"/>
    <property type="evidence" value="ECO:0007669"/>
    <property type="project" value="UniProtKB-KW"/>
</dbReference>
<keyword evidence="2" id="KW-0723">Serine/threonine-protein kinase</keyword>
<dbReference type="Gene3D" id="1.25.10.10">
    <property type="entry name" value="Leucine-rich Repeat Variant"/>
    <property type="match status" value="1"/>
</dbReference>
<feature type="compositionally biased region" description="Polar residues" evidence="10">
    <location>
        <begin position="982"/>
        <end position="997"/>
    </location>
</feature>
<dbReference type="GO" id="GO:0045324">
    <property type="term" value="P:late endosome to vacuole transport"/>
    <property type="evidence" value="ECO:0007669"/>
    <property type="project" value="InterPro"/>
</dbReference>
<dbReference type="OrthoDB" id="242910at2759"/>
<dbReference type="FunFam" id="1.10.510.10:FF:000497">
    <property type="entry name" value="Phosphoinositide 3-kinase regulatory subunit"/>
    <property type="match status" value="1"/>
</dbReference>
<name>A0A9W9IU80_9EURO</name>
<keyword evidence="8" id="KW-0067">ATP-binding</keyword>
<dbReference type="InterPro" id="IPR015943">
    <property type="entry name" value="WD40/YVTN_repeat-like_dom_sf"/>
</dbReference>
<dbReference type="InterPro" id="IPR011009">
    <property type="entry name" value="Kinase-like_dom_sf"/>
</dbReference>
<evidence type="ECO:0000256" key="8">
    <source>
        <dbReference type="ARBA" id="ARBA00022840"/>
    </source>
</evidence>
<keyword evidence="4" id="KW-0808">Transferase</keyword>
<feature type="region of interest" description="Disordered" evidence="10">
    <location>
        <begin position="1390"/>
        <end position="1409"/>
    </location>
</feature>
<evidence type="ECO:0000256" key="6">
    <source>
        <dbReference type="ARBA" id="ARBA00022741"/>
    </source>
</evidence>
<proteinExistence type="predicted"/>
<dbReference type="SUPFAM" id="SSF48371">
    <property type="entry name" value="ARM repeat"/>
    <property type="match status" value="1"/>
</dbReference>
<dbReference type="GO" id="GO:0016236">
    <property type="term" value="P:macroautophagy"/>
    <property type="evidence" value="ECO:0007669"/>
    <property type="project" value="InterPro"/>
</dbReference>
<dbReference type="PROSITE" id="PS00108">
    <property type="entry name" value="PROTEIN_KINASE_ST"/>
    <property type="match status" value="1"/>
</dbReference>
<dbReference type="GO" id="GO:0034271">
    <property type="term" value="C:phosphatidylinositol 3-kinase complex, class III, type I"/>
    <property type="evidence" value="ECO:0007669"/>
    <property type="project" value="TreeGrafter"/>
</dbReference>
<comment type="caution">
    <text evidence="12">The sequence shown here is derived from an EMBL/GenBank/DDBJ whole genome shotgun (WGS) entry which is preliminary data.</text>
</comment>
<dbReference type="PROSITE" id="PS50011">
    <property type="entry name" value="PROTEIN_KINASE_DOM"/>
    <property type="match status" value="1"/>
</dbReference>
<feature type="compositionally biased region" description="Low complexity" evidence="10">
    <location>
        <begin position="946"/>
        <end position="964"/>
    </location>
</feature>
<dbReference type="InterPro" id="IPR008271">
    <property type="entry name" value="Ser/Thr_kinase_AS"/>
</dbReference>
<dbReference type="InterPro" id="IPR000719">
    <property type="entry name" value="Prot_kinase_dom"/>
</dbReference>
<dbReference type="SMART" id="SM00220">
    <property type="entry name" value="S_TKc"/>
    <property type="match status" value="1"/>
</dbReference>
<evidence type="ECO:0000256" key="2">
    <source>
        <dbReference type="ARBA" id="ARBA00022527"/>
    </source>
</evidence>